<keyword evidence="5 7" id="KW-0472">Membrane</keyword>
<feature type="transmembrane region" description="Helical" evidence="7">
    <location>
        <begin position="152"/>
        <end position="170"/>
    </location>
</feature>
<evidence type="ECO:0000256" key="7">
    <source>
        <dbReference type="SAM" id="Phobius"/>
    </source>
</evidence>
<dbReference type="Gene3D" id="1.20.1250.20">
    <property type="entry name" value="MFS general substrate transporter like domains"/>
    <property type="match status" value="1"/>
</dbReference>
<evidence type="ECO:0000256" key="4">
    <source>
        <dbReference type="ARBA" id="ARBA00022989"/>
    </source>
</evidence>
<accession>A0ABY7PW03</accession>
<evidence type="ECO:0000259" key="8">
    <source>
        <dbReference type="PROSITE" id="PS50850"/>
    </source>
</evidence>
<comment type="subcellular location">
    <subcellularLocation>
        <location evidence="1">Cell membrane</location>
        <topology evidence="1">Multi-pass membrane protein</topology>
    </subcellularLocation>
</comment>
<dbReference type="EMBL" id="CP115450">
    <property type="protein sequence ID" value="WBP84614.1"/>
    <property type="molecule type" value="Genomic_DNA"/>
</dbReference>
<feature type="transmembrane region" description="Helical" evidence="7">
    <location>
        <begin position="255"/>
        <end position="274"/>
    </location>
</feature>
<feature type="transmembrane region" description="Helical" evidence="7">
    <location>
        <begin position="126"/>
        <end position="146"/>
    </location>
</feature>
<proteinExistence type="predicted"/>
<dbReference type="PANTHER" id="PTHR42718">
    <property type="entry name" value="MAJOR FACILITATOR SUPERFAMILY MULTIDRUG TRANSPORTER MFSC"/>
    <property type="match status" value="1"/>
</dbReference>
<keyword evidence="3 7" id="KW-0812">Transmembrane</keyword>
<dbReference type="RefSeq" id="WP_270139964.1">
    <property type="nucleotide sequence ID" value="NZ_CP115450.1"/>
</dbReference>
<evidence type="ECO:0000313" key="9">
    <source>
        <dbReference type="EMBL" id="WBP84614.1"/>
    </source>
</evidence>
<feature type="transmembrane region" description="Helical" evidence="7">
    <location>
        <begin position="326"/>
        <end position="350"/>
    </location>
</feature>
<feature type="transmembrane region" description="Helical" evidence="7">
    <location>
        <begin position="471"/>
        <end position="491"/>
    </location>
</feature>
<evidence type="ECO:0000313" key="10">
    <source>
        <dbReference type="Proteomes" id="UP001212821"/>
    </source>
</evidence>
<dbReference type="InterPro" id="IPR036259">
    <property type="entry name" value="MFS_trans_sf"/>
</dbReference>
<evidence type="ECO:0000256" key="5">
    <source>
        <dbReference type="ARBA" id="ARBA00023136"/>
    </source>
</evidence>
<keyword evidence="2" id="KW-0813">Transport</keyword>
<feature type="transmembrane region" description="Helical" evidence="7">
    <location>
        <begin position="39"/>
        <end position="57"/>
    </location>
</feature>
<protein>
    <submittedName>
        <fullName evidence="9">MFS transporter</fullName>
    </submittedName>
</protein>
<evidence type="ECO:0000256" key="1">
    <source>
        <dbReference type="ARBA" id="ARBA00004651"/>
    </source>
</evidence>
<feature type="transmembrane region" description="Helical" evidence="7">
    <location>
        <begin position="294"/>
        <end position="314"/>
    </location>
</feature>
<reference evidence="10" key="1">
    <citation type="submission" date="2022-12" db="EMBL/GenBank/DDBJ databases">
        <authorList>
            <person name="Mo P."/>
        </authorList>
    </citation>
    <scope>NUCLEOTIDE SEQUENCE [LARGE SCALE GENOMIC DNA]</scope>
    <source>
        <strain evidence="10">HUAS 3-15</strain>
    </source>
</reference>
<dbReference type="InterPro" id="IPR011701">
    <property type="entry name" value="MFS"/>
</dbReference>
<dbReference type="Proteomes" id="UP001212821">
    <property type="component" value="Chromosome"/>
</dbReference>
<feature type="transmembrane region" description="Helical" evidence="7">
    <location>
        <begin position="190"/>
        <end position="211"/>
    </location>
</feature>
<organism evidence="9 10">
    <name type="scientific">Kitasatospora cathayae</name>
    <dbReference type="NCBI Taxonomy" id="3004092"/>
    <lineage>
        <taxon>Bacteria</taxon>
        <taxon>Bacillati</taxon>
        <taxon>Actinomycetota</taxon>
        <taxon>Actinomycetes</taxon>
        <taxon>Kitasatosporales</taxon>
        <taxon>Streptomycetaceae</taxon>
        <taxon>Kitasatospora</taxon>
    </lineage>
</organism>
<gene>
    <name evidence="9" type="ORF">O1G21_01255</name>
</gene>
<dbReference type="InterPro" id="IPR020846">
    <property type="entry name" value="MFS_dom"/>
</dbReference>
<feature type="transmembrane region" description="Helical" evidence="7">
    <location>
        <begin position="217"/>
        <end position="235"/>
    </location>
</feature>
<dbReference type="PROSITE" id="PS50850">
    <property type="entry name" value="MFS"/>
    <property type="match status" value="1"/>
</dbReference>
<keyword evidence="6" id="KW-0046">Antibiotic resistance</keyword>
<evidence type="ECO:0000256" key="6">
    <source>
        <dbReference type="ARBA" id="ARBA00023251"/>
    </source>
</evidence>
<keyword evidence="4 7" id="KW-1133">Transmembrane helix</keyword>
<feature type="domain" description="Major facilitator superfamily (MFS) profile" evidence="8">
    <location>
        <begin position="3"/>
        <end position="495"/>
    </location>
</feature>
<dbReference type="SUPFAM" id="SSF103473">
    <property type="entry name" value="MFS general substrate transporter"/>
    <property type="match status" value="1"/>
</dbReference>
<feature type="transmembrane region" description="Helical" evidence="7">
    <location>
        <begin position="69"/>
        <end position="86"/>
    </location>
</feature>
<dbReference type="Pfam" id="PF07690">
    <property type="entry name" value="MFS_1"/>
    <property type="match status" value="1"/>
</dbReference>
<evidence type="ECO:0000256" key="2">
    <source>
        <dbReference type="ARBA" id="ARBA00022448"/>
    </source>
</evidence>
<sequence length="499" mass="51469">MPIVLGLAAAYAVTAVDPLVLNLNLPQVSRAFQVPPQLVGLLGGAATLVMAAAVLAVGGLGDVYGLKRLLRLGLVTVTVVNLLSVFSPGYSFLLAMRFLDGLGMTALLGVPLALLKVSLPAEKRPAAIGVFVAVETIMCGVTPAFTGWAVAAVGWRCLFLVAPLLCLVSLRLTARYVPESRVQQRRRLDVVGVALVGVALLALVIGLAAAQNSVSQPGTWLPLVISVAAAALFVLHERRAAEPAVDLALFRSPAFAVALAATLTLNFLVAGYGVVLGQFGSMVLSLSPQAIGLLYLPGTLLIASAVVLAGRLVGKCSPRPVMVAGLLLMAASGLLMAGTVSPAMALWLLVPTTWLCGLGSLVTATAVSETVLSHAPPGHSGTVASVQSAFGMTGYAFGPTVYLLLFDAFFHRRLLADAKSRGLSVTQAVQAVDAVRSGMALSPGSAGYDSNLLRQTAELSLGPDVADGLRLTMLTVSLLPLVVAVTAHVVMPRRKGLRA</sequence>
<name>A0ABY7PW03_9ACTN</name>
<dbReference type="PANTHER" id="PTHR42718:SF9">
    <property type="entry name" value="MAJOR FACILITATOR SUPERFAMILY MULTIDRUG TRANSPORTER MFSC"/>
    <property type="match status" value="1"/>
</dbReference>
<evidence type="ECO:0000256" key="3">
    <source>
        <dbReference type="ARBA" id="ARBA00022692"/>
    </source>
</evidence>
<keyword evidence="10" id="KW-1185">Reference proteome</keyword>